<keyword evidence="2" id="KW-1185">Reference proteome</keyword>
<dbReference type="HOGENOM" id="CLU_1844512_0_0_1"/>
<dbReference type="OMA" id="SEETYCS"/>
<evidence type="ECO:0000313" key="1">
    <source>
        <dbReference type="EMBL" id="EKM82312.1"/>
    </source>
</evidence>
<reference evidence="2" key="1">
    <citation type="journal article" date="2012" name="Proc. Natl. Acad. Sci. U.S.A.">
        <title>Genome sequence of the button mushroom Agaricus bisporus reveals mechanisms governing adaptation to a humic-rich ecological niche.</title>
        <authorList>
            <person name="Morin E."/>
            <person name="Kohler A."/>
            <person name="Baker A.R."/>
            <person name="Foulongne-Oriol M."/>
            <person name="Lombard V."/>
            <person name="Nagy L.G."/>
            <person name="Ohm R.A."/>
            <person name="Patyshakuliyeva A."/>
            <person name="Brun A."/>
            <person name="Aerts A.L."/>
            <person name="Bailey A.M."/>
            <person name="Billette C."/>
            <person name="Coutinho P.M."/>
            <person name="Deakin G."/>
            <person name="Doddapaneni H."/>
            <person name="Floudas D."/>
            <person name="Grimwood J."/>
            <person name="Hilden K."/>
            <person name="Kuees U."/>
            <person name="LaButti K.M."/>
            <person name="Lapidus A."/>
            <person name="Lindquist E.A."/>
            <person name="Lucas S.M."/>
            <person name="Murat C."/>
            <person name="Riley R.W."/>
            <person name="Salamov A.A."/>
            <person name="Schmutz J."/>
            <person name="Subramanian V."/>
            <person name="Woesten H.A.B."/>
            <person name="Xu J."/>
            <person name="Eastwood D.C."/>
            <person name="Foster G.D."/>
            <person name="Sonnenberg A.S."/>
            <person name="Cullen D."/>
            <person name="de Vries R.P."/>
            <person name="Lundell T."/>
            <person name="Hibbett D.S."/>
            <person name="Henrissat B."/>
            <person name="Burton K.S."/>
            <person name="Kerrigan R.W."/>
            <person name="Challen M.P."/>
            <person name="Grigoriev I.V."/>
            <person name="Martin F."/>
        </authorList>
    </citation>
    <scope>NUCLEOTIDE SEQUENCE [LARGE SCALE GENOMIC DNA]</scope>
    <source>
        <strain evidence="2">JB137-S8 / ATCC MYA-4627 / FGSC 10392</strain>
    </source>
</reference>
<dbReference type="OrthoDB" id="3010849at2759"/>
<protein>
    <submittedName>
        <fullName evidence="1">Uncharacterized protein</fullName>
    </submittedName>
</protein>
<evidence type="ECO:0000313" key="2">
    <source>
        <dbReference type="Proteomes" id="UP000008493"/>
    </source>
</evidence>
<dbReference type="EMBL" id="JH971386">
    <property type="protein sequence ID" value="EKM82312.1"/>
    <property type="molecule type" value="Genomic_DNA"/>
</dbReference>
<sequence length="139" mass="16087">MKSILSRKFSRSLSSLVSRPHQDNTLSLPDYYRDTRREIYGPCWSDSEETYCSVRTMELPYFDDNESYRSSFLLDIGFPGDEGGETKATCYVDARPFAFKSCAEREAPSSTRKKFKRVGVFHRAVFRGFFSLFCGRSHL</sequence>
<name>K5XGC7_AGABU</name>
<organism evidence="1 2">
    <name type="scientific">Agaricus bisporus var. burnettii (strain JB137-S8 / ATCC MYA-4627 / FGSC 10392)</name>
    <name type="common">White button mushroom</name>
    <dbReference type="NCBI Taxonomy" id="597362"/>
    <lineage>
        <taxon>Eukaryota</taxon>
        <taxon>Fungi</taxon>
        <taxon>Dikarya</taxon>
        <taxon>Basidiomycota</taxon>
        <taxon>Agaricomycotina</taxon>
        <taxon>Agaricomycetes</taxon>
        <taxon>Agaricomycetidae</taxon>
        <taxon>Agaricales</taxon>
        <taxon>Agaricineae</taxon>
        <taxon>Agaricaceae</taxon>
        <taxon>Agaricus</taxon>
    </lineage>
</organism>
<proteinExistence type="predicted"/>
<dbReference type="KEGG" id="abp:AGABI1DRAFT110979"/>
<accession>K5XGC7</accession>
<dbReference type="InParanoid" id="K5XGC7"/>
<dbReference type="RefSeq" id="XP_007326360.1">
    <property type="nucleotide sequence ID" value="XM_007326298.1"/>
</dbReference>
<dbReference type="Proteomes" id="UP000008493">
    <property type="component" value="Unassembled WGS sequence"/>
</dbReference>
<gene>
    <name evidence="1" type="ORF">AGABI1DRAFT_110979</name>
</gene>
<dbReference type="GeneID" id="18823124"/>
<dbReference type="AlphaFoldDB" id="K5XGC7"/>